<name>A0ABQ6W6W6_9EURO</name>
<organism evidence="1 2">
    <name type="scientific">Aspergillus pseudocaelatus</name>
    <dbReference type="NCBI Taxonomy" id="1825620"/>
    <lineage>
        <taxon>Eukaryota</taxon>
        <taxon>Fungi</taxon>
        <taxon>Dikarya</taxon>
        <taxon>Ascomycota</taxon>
        <taxon>Pezizomycotina</taxon>
        <taxon>Eurotiomycetes</taxon>
        <taxon>Eurotiomycetidae</taxon>
        <taxon>Eurotiales</taxon>
        <taxon>Aspergillaceae</taxon>
        <taxon>Aspergillus</taxon>
        <taxon>Aspergillus subgen. Circumdati</taxon>
    </lineage>
</organism>
<dbReference type="PANTHER" id="PTHR38116">
    <property type="entry name" value="CHROMOSOME 7, WHOLE GENOME SHOTGUN SEQUENCE"/>
    <property type="match status" value="1"/>
</dbReference>
<keyword evidence="2" id="KW-1185">Reference proteome</keyword>
<gene>
    <name evidence="1" type="ORF">BDV36DRAFT_300952</name>
</gene>
<evidence type="ECO:0000313" key="2">
    <source>
        <dbReference type="Proteomes" id="UP000325395"/>
    </source>
</evidence>
<dbReference type="PANTHER" id="PTHR38116:SF9">
    <property type="entry name" value="BZIP DOMAIN-CONTAINING PROTEIN"/>
    <property type="match status" value="1"/>
</dbReference>
<evidence type="ECO:0000313" key="1">
    <source>
        <dbReference type="EMBL" id="KAE8412383.1"/>
    </source>
</evidence>
<protein>
    <submittedName>
        <fullName evidence="1">Uncharacterized protein</fullName>
    </submittedName>
</protein>
<dbReference type="EMBL" id="ML735837">
    <property type="protein sequence ID" value="KAE8412383.1"/>
    <property type="molecule type" value="Genomic_DNA"/>
</dbReference>
<dbReference type="Proteomes" id="UP000325395">
    <property type="component" value="Unassembled WGS sequence"/>
</dbReference>
<reference evidence="1 2" key="1">
    <citation type="submission" date="2019-04" db="EMBL/GenBank/DDBJ databases">
        <authorList>
            <consortium name="DOE Joint Genome Institute"/>
            <person name="Mondo S."/>
            <person name="Kjaerbolling I."/>
            <person name="Vesth T."/>
            <person name="Frisvad J.C."/>
            <person name="Nybo J.L."/>
            <person name="Theobald S."/>
            <person name="Kildgaard S."/>
            <person name="Isbrandt T."/>
            <person name="Kuo A."/>
            <person name="Sato A."/>
            <person name="Lyhne E.K."/>
            <person name="Kogle M.E."/>
            <person name="Wiebenga A."/>
            <person name="Kun R.S."/>
            <person name="Lubbers R.J."/>
            <person name="Makela M.R."/>
            <person name="Barry K."/>
            <person name="Chovatia M."/>
            <person name="Clum A."/>
            <person name="Daum C."/>
            <person name="Haridas S."/>
            <person name="He G."/>
            <person name="LaButti K."/>
            <person name="Lipzen A."/>
            <person name="Riley R."/>
            <person name="Salamov A."/>
            <person name="Simmons B.A."/>
            <person name="Magnuson J.K."/>
            <person name="Henrissat B."/>
            <person name="Mortensen U.H."/>
            <person name="Larsen T.O."/>
            <person name="Devries R.P."/>
            <person name="Grigoriev I.V."/>
            <person name="Machida M."/>
            <person name="Baker S.E."/>
            <person name="Andersen M.R."/>
            <person name="Cantor M.N."/>
            <person name="Hua S.X."/>
        </authorList>
    </citation>
    <scope>NUCLEOTIDE SEQUENCE [LARGE SCALE GENOMIC DNA]</scope>
    <source>
        <strain evidence="1 2">CBS 117616</strain>
    </source>
</reference>
<sequence>MDAPINIGFNDEEANGVLCSTTWPKSHDITFPRVSTSEIFQSETSLALPATTMANTWDPLAGCSRWYLGSKNLDHFENHLAESLSLSTDGIYDLSTELQAHDTSSLTFPDDQILAVPSLTLLNAAVEVAQRLNIHSLMWDFTAISPFYSPVASDSSVALPPSQEAGLLTSPISPASSFDLTGLPSHLLPTRTQYLIPHHPTIDLLPWTSIKDTFIQVFQLRVNLRLPTAQDPIGLMRLVFDIEHGSGEGMKISVDDPFEPSAWEIGQVVFNRWWWASEMSVVERSNRARRNKGERILSFQDQNL</sequence>
<accession>A0ABQ6W6W6</accession>
<proteinExistence type="predicted"/>